<evidence type="ECO:0000313" key="2">
    <source>
        <dbReference type="EMBL" id="SEB60019.1"/>
    </source>
</evidence>
<dbReference type="EMBL" id="FNSL01000001">
    <property type="protein sequence ID" value="SEB60019.1"/>
    <property type="molecule type" value="Genomic_DNA"/>
</dbReference>
<dbReference type="Gene3D" id="3.30.70.100">
    <property type="match status" value="1"/>
</dbReference>
<accession>A0A1H4KN59</accession>
<name>A0A1H4KN59_9HYPH</name>
<dbReference type="PANTHER" id="PTHR41521:SF4">
    <property type="entry name" value="BLR0684 PROTEIN"/>
    <property type="match status" value="1"/>
</dbReference>
<proteinExistence type="predicted"/>
<dbReference type="AlphaFoldDB" id="A0A1H4KN59"/>
<evidence type="ECO:0000313" key="3">
    <source>
        <dbReference type="Proteomes" id="UP000199064"/>
    </source>
</evidence>
<dbReference type="RefSeq" id="WP_090328929.1">
    <property type="nucleotide sequence ID" value="NZ_FNSL01000001.1"/>
</dbReference>
<keyword evidence="3" id="KW-1185">Reference proteome</keyword>
<reference evidence="3" key="1">
    <citation type="submission" date="2016-10" db="EMBL/GenBank/DDBJ databases">
        <authorList>
            <person name="Varghese N."/>
            <person name="Submissions S."/>
        </authorList>
    </citation>
    <scope>NUCLEOTIDE SEQUENCE [LARGE SCALE GENOMIC DNA]</scope>
    <source>
        <strain evidence="3">ES.061</strain>
    </source>
</reference>
<sequence>MSGADKKGYWVAQVEIADLEGYRKYIEANAAAFERYGAKFLVRGGQSVAPEEPTGDRQVVIEFASYEQALACYHSPEYQHAITFRQPVSKARLSIIEGV</sequence>
<dbReference type="Pfam" id="PF07045">
    <property type="entry name" value="DUF1330"/>
    <property type="match status" value="1"/>
</dbReference>
<dbReference type="Proteomes" id="UP000199064">
    <property type="component" value="Unassembled WGS sequence"/>
</dbReference>
<gene>
    <name evidence="2" type="ORF">SAMN05216452_2369</name>
</gene>
<evidence type="ECO:0000259" key="1">
    <source>
        <dbReference type="Pfam" id="PF07045"/>
    </source>
</evidence>
<dbReference type="SUPFAM" id="SSF54909">
    <property type="entry name" value="Dimeric alpha+beta barrel"/>
    <property type="match status" value="1"/>
</dbReference>
<feature type="domain" description="DUF1330" evidence="1">
    <location>
        <begin position="7"/>
        <end position="99"/>
    </location>
</feature>
<protein>
    <submittedName>
        <fullName evidence="2">Uncharacterized conserved protein, DUF1330 family</fullName>
    </submittedName>
</protein>
<organism evidence="2 3">
    <name type="scientific">Nitratireductor aquibiodomus</name>
    <dbReference type="NCBI Taxonomy" id="204799"/>
    <lineage>
        <taxon>Bacteria</taxon>
        <taxon>Pseudomonadati</taxon>
        <taxon>Pseudomonadota</taxon>
        <taxon>Alphaproteobacteria</taxon>
        <taxon>Hyphomicrobiales</taxon>
        <taxon>Phyllobacteriaceae</taxon>
        <taxon>Nitratireductor</taxon>
    </lineage>
</organism>
<dbReference type="InterPro" id="IPR011008">
    <property type="entry name" value="Dimeric_a/b-barrel"/>
</dbReference>
<dbReference type="InterPro" id="IPR010753">
    <property type="entry name" value="DUF1330"/>
</dbReference>
<dbReference type="PANTHER" id="PTHR41521">
    <property type="match status" value="1"/>
</dbReference>